<protein>
    <submittedName>
        <fullName evidence="1">Protein NRT1/ PTR FAMILY 3.1</fullName>
    </submittedName>
</protein>
<evidence type="ECO:0000313" key="1">
    <source>
        <dbReference type="EMBL" id="KAI7997205.1"/>
    </source>
</evidence>
<evidence type="ECO:0000313" key="2">
    <source>
        <dbReference type="Proteomes" id="UP001060215"/>
    </source>
</evidence>
<sequence>MDDAEKNLIENGEEEREEIKTKREVGGIKPIPFILGNEISERFATTGFHGNMISYLTQTLNLPLVKASNTLTNFNGLAGFTPLLGGLIADSFAGRYWTIILGSSIYTLGLVSIIVSAVLPGLRPPPCPTQVDCKEATTFQLSILNISLLLTSLGLGGIRPCVITFAADQIGMSKSETESRSWNFFNWYYFFLDLATLTAITLLVYVQDNVSWGWGLGIPTISMALSVVVFIIGSPLYKKEKPEGSPLVRLVQVIVASVGKRKEVVPEDSTLLYTNEKLDASISSNGRLLHTNDFKWFDKAAVVTDSDKKDSPNFWNLSTVHRVEELKSIIRMLPIWASGILVITAYSHQDSFSIQQARTMDRHLFHSNSFEIPPATMAVFNILTVLIGLMLYERQFVPLARRFTGHPAGITCLQRIGVGYTIGILGTAVAALVEIWRKSVAADYNLLDKPAAVPLSVLWLIPQYSIRGVSSLFFNVGRLEFFYDQSPESMRSTAASLFWIAIALGSYGGTLMVSLIHDYTSKKTNWIPNGNLNSGKLEYYYLFVSGLQVINLIYYFICTKFYTYKVLEEASDGADDGYAELATDDNITSTPVEQVPGNGETLM</sequence>
<comment type="caution">
    <text evidence="1">The sequence shown here is derived from an EMBL/GenBank/DDBJ whole genome shotgun (WGS) entry which is preliminary data.</text>
</comment>
<proteinExistence type="predicted"/>
<keyword evidence="2" id="KW-1185">Reference proteome</keyword>
<organism evidence="1 2">
    <name type="scientific">Camellia lanceoleosa</name>
    <dbReference type="NCBI Taxonomy" id="1840588"/>
    <lineage>
        <taxon>Eukaryota</taxon>
        <taxon>Viridiplantae</taxon>
        <taxon>Streptophyta</taxon>
        <taxon>Embryophyta</taxon>
        <taxon>Tracheophyta</taxon>
        <taxon>Spermatophyta</taxon>
        <taxon>Magnoliopsida</taxon>
        <taxon>eudicotyledons</taxon>
        <taxon>Gunneridae</taxon>
        <taxon>Pentapetalae</taxon>
        <taxon>asterids</taxon>
        <taxon>Ericales</taxon>
        <taxon>Theaceae</taxon>
        <taxon>Camellia</taxon>
    </lineage>
</organism>
<gene>
    <name evidence="1" type="ORF">LOK49_LG10G02533</name>
</gene>
<reference evidence="1 2" key="1">
    <citation type="journal article" date="2022" name="Plant J.">
        <title>Chromosome-level genome of Camellia lanceoleosa provides a valuable resource for understanding genome evolution and self-incompatibility.</title>
        <authorList>
            <person name="Gong W."/>
            <person name="Xiao S."/>
            <person name="Wang L."/>
            <person name="Liao Z."/>
            <person name="Chang Y."/>
            <person name="Mo W."/>
            <person name="Hu G."/>
            <person name="Li W."/>
            <person name="Zhao G."/>
            <person name="Zhu H."/>
            <person name="Hu X."/>
            <person name="Ji K."/>
            <person name="Xiang X."/>
            <person name="Song Q."/>
            <person name="Yuan D."/>
            <person name="Jin S."/>
            <person name="Zhang L."/>
        </authorList>
    </citation>
    <scope>NUCLEOTIDE SEQUENCE [LARGE SCALE GENOMIC DNA]</scope>
    <source>
        <strain evidence="1">SQ_2022a</strain>
    </source>
</reference>
<dbReference type="EMBL" id="CM045767">
    <property type="protein sequence ID" value="KAI7997205.1"/>
    <property type="molecule type" value="Genomic_DNA"/>
</dbReference>
<accession>A0ACC0G840</accession>
<name>A0ACC0G840_9ERIC</name>
<dbReference type="Proteomes" id="UP001060215">
    <property type="component" value="Chromosome 10"/>
</dbReference>